<feature type="transmembrane region" description="Helical" evidence="2">
    <location>
        <begin position="87"/>
        <end position="107"/>
    </location>
</feature>
<keyword evidence="2" id="KW-1133">Transmembrane helix</keyword>
<proteinExistence type="predicted"/>
<dbReference type="AlphaFoldDB" id="A0A9W4FG41"/>
<feature type="region of interest" description="Disordered" evidence="1">
    <location>
        <begin position="1"/>
        <end position="32"/>
    </location>
</feature>
<keyword evidence="4" id="KW-1185">Reference proteome</keyword>
<dbReference type="RefSeq" id="WP_232076174.1">
    <property type="nucleotide sequence ID" value="NZ_AP022601.1"/>
</dbReference>
<evidence type="ECO:0000313" key="4">
    <source>
        <dbReference type="Proteomes" id="UP000465785"/>
    </source>
</evidence>
<evidence type="ECO:0000313" key="3">
    <source>
        <dbReference type="EMBL" id="BBY93656.1"/>
    </source>
</evidence>
<dbReference type="KEGG" id="mgau:MGALJ_33250"/>
<keyword evidence="2" id="KW-0472">Membrane</keyword>
<organism evidence="3 4">
    <name type="scientific">Mycobacterium gallinarum</name>
    <dbReference type="NCBI Taxonomy" id="39689"/>
    <lineage>
        <taxon>Bacteria</taxon>
        <taxon>Bacillati</taxon>
        <taxon>Actinomycetota</taxon>
        <taxon>Actinomycetes</taxon>
        <taxon>Mycobacteriales</taxon>
        <taxon>Mycobacteriaceae</taxon>
        <taxon>Mycobacterium</taxon>
    </lineage>
</organism>
<dbReference type="InterPro" id="IPR046719">
    <property type="entry name" value="DUF6611"/>
</dbReference>
<keyword evidence="2" id="KW-0812">Transmembrane</keyword>
<evidence type="ECO:0000256" key="2">
    <source>
        <dbReference type="SAM" id="Phobius"/>
    </source>
</evidence>
<dbReference type="EMBL" id="AP022601">
    <property type="protein sequence ID" value="BBY93656.1"/>
    <property type="molecule type" value="Genomic_DNA"/>
</dbReference>
<name>A0A9W4FG41_9MYCO</name>
<dbReference type="Pfam" id="PF20315">
    <property type="entry name" value="DUF6611"/>
    <property type="match status" value="1"/>
</dbReference>
<evidence type="ECO:0000256" key="1">
    <source>
        <dbReference type="SAM" id="MobiDB-lite"/>
    </source>
</evidence>
<sequence length="215" mass="23725">MFGSRKKAEPTRKETVQTTLSHRERAYTGSMSNSHNGVLRCAWHQLLDGDRRWGSIDVRPDRFGVTRYRLVVYPPGISRTERRRLRVARGWPLWGVAAWIIAEIYLVGALDPWIALALSIGVTLGLGLIASALAGPLRTQVRTMTAAVLVGRPDLGSTAERDMIQRLGARLIRADEGLADAALSAAEHESIWWAVYDEMAPALADSTLREPGRSA</sequence>
<protein>
    <submittedName>
        <fullName evidence="3">Uncharacterized protein</fullName>
    </submittedName>
</protein>
<gene>
    <name evidence="3" type="ORF">MGALJ_33250</name>
</gene>
<feature type="compositionally biased region" description="Basic and acidic residues" evidence="1">
    <location>
        <begin position="1"/>
        <end position="26"/>
    </location>
</feature>
<dbReference type="Proteomes" id="UP000465785">
    <property type="component" value="Chromosome"/>
</dbReference>
<reference evidence="3 4" key="1">
    <citation type="journal article" date="2019" name="Emerg. Microbes Infect.">
        <title>Comprehensive subspecies identification of 175 nontuberculous mycobacteria species based on 7547 genomic profiles.</title>
        <authorList>
            <person name="Matsumoto Y."/>
            <person name="Kinjo T."/>
            <person name="Motooka D."/>
            <person name="Nabeya D."/>
            <person name="Jung N."/>
            <person name="Uechi K."/>
            <person name="Horii T."/>
            <person name="Iida T."/>
            <person name="Fujita J."/>
            <person name="Nakamura S."/>
        </authorList>
    </citation>
    <scope>NUCLEOTIDE SEQUENCE [LARGE SCALE GENOMIC DNA]</scope>
    <source>
        <strain evidence="3 4">JCM 6399</strain>
    </source>
</reference>
<accession>A0A9W4FG41</accession>
<feature type="transmembrane region" description="Helical" evidence="2">
    <location>
        <begin position="113"/>
        <end position="134"/>
    </location>
</feature>